<protein>
    <recommendedName>
        <fullName evidence="2">SPW repeat-containing integral membrane domain-containing protein</fullName>
    </recommendedName>
</protein>
<comment type="caution">
    <text evidence="3">The sequence shown here is derived from an EMBL/GenBank/DDBJ whole genome shotgun (WGS) entry which is preliminary data.</text>
</comment>
<feature type="transmembrane region" description="Helical" evidence="1">
    <location>
        <begin position="67"/>
        <end position="86"/>
    </location>
</feature>
<sequence>MKIISTKAHAVLDYLSGVFFIASPWIFGFNDVSTATWIPILIGATTLVMSLFTDYEGGIVRSIHMSVHLIVDVVSGVLLVASPWLFGFADEVYLPHVILGIFAIGAGSLTSSNAPHHSPNTIN</sequence>
<evidence type="ECO:0000256" key="1">
    <source>
        <dbReference type="SAM" id="Phobius"/>
    </source>
</evidence>
<dbReference type="AlphaFoldDB" id="A0A5M8QDL9"/>
<feature type="transmembrane region" description="Helical" evidence="1">
    <location>
        <begin position="35"/>
        <end position="55"/>
    </location>
</feature>
<feature type="transmembrane region" description="Helical" evidence="1">
    <location>
        <begin position="12"/>
        <end position="29"/>
    </location>
</feature>
<proteinExistence type="predicted"/>
<dbReference type="EMBL" id="VBSN01000069">
    <property type="protein sequence ID" value="KAA6434099.1"/>
    <property type="molecule type" value="Genomic_DNA"/>
</dbReference>
<evidence type="ECO:0000259" key="2">
    <source>
        <dbReference type="Pfam" id="PF03779"/>
    </source>
</evidence>
<keyword evidence="1" id="KW-0472">Membrane</keyword>
<name>A0A5M8QDL9_9BACT</name>
<accession>A0A5M8QDL9</accession>
<organism evidence="3 4">
    <name type="scientific">Dyadobacter flavalbus</name>
    <dbReference type="NCBI Taxonomy" id="2579942"/>
    <lineage>
        <taxon>Bacteria</taxon>
        <taxon>Pseudomonadati</taxon>
        <taxon>Bacteroidota</taxon>
        <taxon>Cytophagia</taxon>
        <taxon>Cytophagales</taxon>
        <taxon>Spirosomataceae</taxon>
        <taxon>Dyadobacter</taxon>
    </lineage>
</organism>
<reference evidence="3 4" key="1">
    <citation type="submission" date="2019-05" db="EMBL/GenBank/DDBJ databases">
        <authorList>
            <person name="Qu J.-H."/>
        </authorList>
    </citation>
    <scope>NUCLEOTIDE SEQUENCE [LARGE SCALE GENOMIC DNA]</scope>
    <source>
        <strain evidence="3 4">NS28</strain>
    </source>
</reference>
<evidence type="ECO:0000313" key="4">
    <source>
        <dbReference type="Proteomes" id="UP000323994"/>
    </source>
</evidence>
<dbReference type="InterPro" id="IPR005530">
    <property type="entry name" value="SPW"/>
</dbReference>
<evidence type="ECO:0000313" key="3">
    <source>
        <dbReference type="EMBL" id="KAA6434099.1"/>
    </source>
</evidence>
<dbReference type="Proteomes" id="UP000323994">
    <property type="component" value="Unassembled WGS sequence"/>
</dbReference>
<feature type="domain" description="SPW repeat-containing integral membrane" evidence="2">
    <location>
        <begin position="9"/>
        <end position="107"/>
    </location>
</feature>
<dbReference type="Pfam" id="PF03779">
    <property type="entry name" value="SPW"/>
    <property type="match status" value="1"/>
</dbReference>
<gene>
    <name evidence="3" type="ORF">FEM33_22735</name>
</gene>
<keyword evidence="4" id="KW-1185">Reference proteome</keyword>
<dbReference type="OrthoDB" id="129082at2"/>
<feature type="transmembrane region" description="Helical" evidence="1">
    <location>
        <begin position="92"/>
        <end position="110"/>
    </location>
</feature>
<keyword evidence="1" id="KW-1133">Transmembrane helix</keyword>
<keyword evidence="1" id="KW-0812">Transmembrane</keyword>
<dbReference type="RefSeq" id="WP_139014266.1">
    <property type="nucleotide sequence ID" value="NZ_VBSN01000069.1"/>
</dbReference>